<dbReference type="STRING" id="1095630.A0A2J6TBC8"/>
<dbReference type="RefSeq" id="XP_024737176.1">
    <property type="nucleotide sequence ID" value="XM_024872520.1"/>
</dbReference>
<evidence type="ECO:0000313" key="3">
    <source>
        <dbReference type="Proteomes" id="UP000235371"/>
    </source>
</evidence>
<dbReference type="Proteomes" id="UP000235371">
    <property type="component" value="Unassembled WGS sequence"/>
</dbReference>
<organism evidence="2 3">
    <name type="scientific">Hyaloscypha bicolor E</name>
    <dbReference type="NCBI Taxonomy" id="1095630"/>
    <lineage>
        <taxon>Eukaryota</taxon>
        <taxon>Fungi</taxon>
        <taxon>Dikarya</taxon>
        <taxon>Ascomycota</taxon>
        <taxon>Pezizomycotina</taxon>
        <taxon>Leotiomycetes</taxon>
        <taxon>Helotiales</taxon>
        <taxon>Hyaloscyphaceae</taxon>
        <taxon>Hyaloscypha</taxon>
        <taxon>Hyaloscypha bicolor</taxon>
    </lineage>
</organism>
<reference evidence="2 3" key="1">
    <citation type="submission" date="2016-04" db="EMBL/GenBank/DDBJ databases">
        <title>A degradative enzymes factory behind the ericoid mycorrhizal symbiosis.</title>
        <authorList>
            <consortium name="DOE Joint Genome Institute"/>
            <person name="Martino E."/>
            <person name="Morin E."/>
            <person name="Grelet G."/>
            <person name="Kuo A."/>
            <person name="Kohler A."/>
            <person name="Daghino S."/>
            <person name="Barry K."/>
            <person name="Choi C."/>
            <person name="Cichocki N."/>
            <person name="Clum A."/>
            <person name="Copeland A."/>
            <person name="Hainaut M."/>
            <person name="Haridas S."/>
            <person name="Labutti K."/>
            <person name="Lindquist E."/>
            <person name="Lipzen A."/>
            <person name="Khouja H.-R."/>
            <person name="Murat C."/>
            <person name="Ohm R."/>
            <person name="Olson A."/>
            <person name="Spatafora J."/>
            <person name="Veneault-Fourrey C."/>
            <person name="Henrissat B."/>
            <person name="Grigoriev I."/>
            <person name="Martin F."/>
            <person name="Perotto S."/>
        </authorList>
    </citation>
    <scope>NUCLEOTIDE SEQUENCE [LARGE SCALE GENOMIC DNA]</scope>
    <source>
        <strain evidence="2 3">E</strain>
    </source>
</reference>
<accession>A0A2J6TBC8</accession>
<evidence type="ECO:0000256" key="1">
    <source>
        <dbReference type="SAM" id="MobiDB-lite"/>
    </source>
</evidence>
<feature type="region of interest" description="Disordered" evidence="1">
    <location>
        <begin position="143"/>
        <end position="225"/>
    </location>
</feature>
<feature type="compositionally biased region" description="Basic and acidic residues" evidence="1">
    <location>
        <begin position="196"/>
        <end position="207"/>
    </location>
</feature>
<evidence type="ECO:0000313" key="2">
    <source>
        <dbReference type="EMBL" id="PMD60272.1"/>
    </source>
</evidence>
<feature type="compositionally biased region" description="Acidic residues" evidence="1">
    <location>
        <begin position="177"/>
        <end position="195"/>
    </location>
</feature>
<dbReference type="AlphaFoldDB" id="A0A2J6TBC8"/>
<gene>
    <name evidence="2" type="ORF">K444DRAFT_400042</name>
</gene>
<feature type="compositionally biased region" description="Basic residues" evidence="1">
    <location>
        <begin position="208"/>
        <end position="221"/>
    </location>
</feature>
<dbReference type="OrthoDB" id="3564599at2759"/>
<proteinExistence type="predicted"/>
<keyword evidence="3" id="KW-1185">Reference proteome</keyword>
<name>A0A2J6TBC8_9HELO</name>
<sequence length="374" mass="42816">MDESKIRLSCHHNSFYIPLDERDQEKSSRQAVSAVHTTHVHFVVQYEQHWAAVQLSISPFALAAFPGQTFYSSHFRYSLCCHPPPRHDLINSVVQRIYDARFHPSPWNFSVKSCGTHEPRGLNCGAADITCAKKAEEALLAHIKDPDIPAPPRDSNIEFPSRNKRRRRGDSHLSSGDDSDNQDADEGDPTEESAADDEHPGPAEQRQRRTGLQKNKTRSVAKKPYDPVRIIANKIRNGITMKRDQIRNRQVAPALLDTSTNQPESPQAKDVTHIEPMMEPVTQQVAEHYIDRIWDRTVQQVKVTEDDGWKIMFYCSCLRTYFNIRTNDKSKLRWMNAARIINSIVNGLWEHWGPHALYVYEALAGKQRTIFWGG</sequence>
<dbReference type="GeneID" id="36580600"/>
<dbReference type="EMBL" id="KZ613791">
    <property type="protein sequence ID" value="PMD60272.1"/>
    <property type="molecule type" value="Genomic_DNA"/>
</dbReference>
<dbReference type="InParanoid" id="A0A2J6TBC8"/>
<protein>
    <submittedName>
        <fullName evidence="2">Uncharacterized protein</fullName>
    </submittedName>
</protein>